<name>A0A3E0W2X0_9MICO</name>
<dbReference type="InterPro" id="IPR032710">
    <property type="entry name" value="NTF2-like_dom_sf"/>
</dbReference>
<dbReference type="Proteomes" id="UP000256709">
    <property type="component" value="Unassembled WGS sequence"/>
</dbReference>
<dbReference type="AlphaFoldDB" id="A0A3E0W2X0"/>
<reference evidence="3 4" key="1">
    <citation type="submission" date="2017-04" db="EMBL/GenBank/DDBJ databases">
        <title>Comparative genome analysis of Subtercola boreus.</title>
        <authorList>
            <person name="Cho Y.-J."/>
            <person name="Cho A."/>
            <person name="Kim O.-S."/>
            <person name="Lee J.-I."/>
        </authorList>
    </citation>
    <scope>NUCLEOTIDE SEQUENCE [LARGE SCALE GENOMIC DNA]</scope>
    <source>
        <strain evidence="3 4">P27444</strain>
    </source>
</reference>
<dbReference type="SUPFAM" id="SSF54427">
    <property type="entry name" value="NTF2-like"/>
    <property type="match status" value="1"/>
</dbReference>
<feature type="region of interest" description="Disordered" evidence="1">
    <location>
        <begin position="63"/>
        <end position="89"/>
    </location>
</feature>
<organism evidence="3 4">
    <name type="scientific">Subtercola boreus</name>
    <dbReference type="NCBI Taxonomy" id="120213"/>
    <lineage>
        <taxon>Bacteria</taxon>
        <taxon>Bacillati</taxon>
        <taxon>Actinomycetota</taxon>
        <taxon>Actinomycetes</taxon>
        <taxon>Micrococcales</taxon>
        <taxon>Microbacteriaceae</taxon>
        <taxon>Subtercola</taxon>
    </lineage>
</organism>
<proteinExistence type="predicted"/>
<sequence>MTPEVLAAFSDAWARHDLEALMSHITDDCVYSASVGPEPGRTWSGTEQVREGFAIMLAHDTGQERHEDEGPIIAGTRGAGTWSFTGTGPDGQVQVTRGCDIYEFRGGKIARKDAFRKVYQAG</sequence>
<evidence type="ECO:0000259" key="2">
    <source>
        <dbReference type="Pfam" id="PF12680"/>
    </source>
</evidence>
<dbReference type="Pfam" id="PF12680">
    <property type="entry name" value="SnoaL_2"/>
    <property type="match status" value="1"/>
</dbReference>
<evidence type="ECO:0000256" key="1">
    <source>
        <dbReference type="SAM" id="MobiDB-lite"/>
    </source>
</evidence>
<gene>
    <name evidence="3" type="ORF">B7R21_02865</name>
</gene>
<protein>
    <recommendedName>
        <fullName evidence="2">SnoaL-like domain-containing protein</fullName>
    </recommendedName>
</protein>
<feature type="domain" description="SnoaL-like" evidence="2">
    <location>
        <begin position="7"/>
        <end position="111"/>
    </location>
</feature>
<accession>A0A3E0W2X0</accession>
<dbReference type="EMBL" id="NBXA01000003">
    <property type="protein sequence ID" value="RFA16331.1"/>
    <property type="molecule type" value="Genomic_DNA"/>
</dbReference>
<evidence type="ECO:0000313" key="3">
    <source>
        <dbReference type="EMBL" id="RFA16331.1"/>
    </source>
</evidence>
<dbReference type="Gene3D" id="3.10.450.50">
    <property type="match status" value="1"/>
</dbReference>
<comment type="caution">
    <text evidence="3">The sequence shown here is derived from an EMBL/GenBank/DDBJ whole genome shotgun (WGS) entry which is preliminary data.</text>
</comment>
<dbReference type="OrthoDB" id="333383at2"/>
<evidence type="ECO:0000313" key="4">
    <source>
        <dbReference type="Proteomes" id="UP000256709"/>
    </source>
</evidence>
<dbReference type="InterPro" id="IPR037401">
    <property type="entry name" value="SnoaL-like"/>
</dbReference>